<dbReference type="RefSeq" id="WP_046146733.1">
    <property type="nucleotide sequence ID" value="NZ_KQ033913.1"/>
</dbReference>
<reference evidence="1 2" key="1">
    <citation type="submission" date="2013-04" db="EMBL/GenBank/DDBJ databases">
        <title>The Genome Sequence of Parabacteroides goldsteinii DSM 19448.</title>
        <authorList>
            <consortium name="The Broad Institute Genomics Platform"/>
            <person name="Earl A."/>
            <person name="Ward D."/>
            <person name="Feldgarden M."/>
            <person name="Gevers D."/>
            <person name="Martens E."/>
            <person name="Sakamoto M."/>
            <person name="Benno Y."/>
            <person name="Song Y."/>
            <person name="Liu C."/>
            <person name="Lee J."/>
            <person name="Bolanos M."/>
            <person name="Vaisanen M.L."/>
            <person name="Finegold S.M."/>
            <person name="Walker B."/>
            <person name="Young S."/>
            <person name="Zeng Q."/>
            <person name="Gargeya S."/>
            <person name="Fitzgerald M."/>
            <person name="Haas B."/>
            <person name="Abouelleil A."/>
            <person name="Allen A.W."/>
            <person name="Alvarado L."/>
            <person name="Arachchi H.M."/>
            <person name="Berlin A.M."/>
            <person name="Chapman S.B."/>
            <person name="Gainer-Dewar J."/>
            <person name="Goldberg J."/>
            <person name="Griggs A."/>
            <person name="Gujja S."/>
            <person name="Hansen M."/>
            <person name="Howarth C."/>
            <person name="Imamovic A."/>
            <person name="Ireland A."/>
            <person name="Larimer J."/>
            <person name="McCowan C."/>
            <person name="Murphy C."/>
            <person name="Pearson M."/>
            <person name="Poon T.W."/>
            <person name="Priest M."/>
            <person name="Roberts A."/>
            <person name="Saif S."/>
            <person name="Shea T."/>
            <person name="Sisk P."/>
            <person name="Sykes S."/>
            <person name="Wortman J."/>
            <person name="Nusbaum C."/>
            <person name="Birren B."/>
        </authorList>
    </citation>
    <scope>NUCLEOTIDE SEQUENCE [LARGE SCALE GENOMIC DNA]</scope>
    <source>
        <strain evidence="1 2">DSM 19448</strain>
    </source>
</reference>
<evidence type="ECO:0000313" key="2">
    <source>
        <dbReference type="Proteomes" id="UP000033047"/>
    </source>
</evidence>
<dbReference type="HOGENOM" id="CLU_1222782_0_0_10"/>
<dbReference type="PANTHER" id="PTHR11941:SF54">
    <property type="entry name" value="ENOYL-COA HYDRATASE, MITOCHONDRIAL"/>
    <property type="match status" value="1"/>
</dbReference>
<dbReference type="InterPro" id="IPR001753">
    <property type="entry name" value="Enoyl-CoA_hydra/iso"/>
</dbReference>
<gene>
    <name evidence="1" type="ORF">HMPREF1535_03049</name>
</gene>
<sequence length="231" mass="25689">MIHSNLIDHIKYIKLSSGKGNLLTSSDVEVLREILRESAQNKDISGLVISGERHCFCTGFNVGGTGNTDLHFSNFDGFLIELFSFPKPVVVAIDGHSIGGGLLLQCCADYVVASDSKMTKIGLPELKLGLTVDKLMISLLNYNLRRPRLLQKLLYSGDYITIQQAKEMDIVDDIIEGSVLETEARKACLKLCEYAPVAFGITKLKLREHTLQQMQASLNDKCYKVFNDLMK</sequence>
<dbReference type="GO" id="GO:0006635">
    <property type="term" value="P:fatty acid beta-oxidation"/>
    <property type="evidence" value="ECO:0007669"/>
    <property type="project" value="TreeGrafter"/>
</dbReference>
<dbReference type="PATRIC" id="fig|927665.4.peg.3135"/>
<organism evidence="1 2">
    <name type="scientific">Parabacteroides goldsteinii DSM 19448 = WAL 12034</name>
    <dbReference type="NCBI Taxonomy" id="927665"/>
    <lineage>
        <taxon>Bacteria</taxon>
        <taxon>Pseudomonadati</taxon>
        <taxon>Bacteroidota</taxon>
        <taxon>Bacteroidia</taxon>
        <taxon>Bacteroidales</taxon>
        <taxon>Tannerellaceae</taxon>
        <taxon>Parabacteroides</taxon>
    </lineage>
</organism>
<name>A0A0F5J6W1_9BACT</name>
<dbReference type="InterPro" id="IPR029045">
    <property type="entry name" value="ClpP/crotonase-like_dom_sf"/>
</dbReference>
<dbReference type="CDD" id="cd06558">
    <property type="entry name" value="crotonase-like"/>
    <property type="match status" value="1"/>
</dbReference>
<dbReference type="GO" id="GO:0003824">
    <property type="term" value="F:catalytic activity"/>
    <property type="evidence" value="ECO:0007669"/>
    <property type="project" value="UniProtKB-ARBA"/>
</dbReference>
<protein>
    <recommendedName>
        <fullName evidence="3">Enoyl-CoA hydratase/isomerase</fullName>
    </recommendedName>
</protein>
<dbReference type="EMBL" id="AQHV01000014">
    <property type="protein sequence ID" value="KKB53508.1"/>
    <property type="molecule type" value="Genomic_DNA"/>
</dbReference>
<comment type="caution">
    <text evidence="1">The sequence shown here is derived from an EMBL/GenBank/DDBJ whole genome shotgun (WGS) entry which is preliminary data.</text>
</comment>
<dbReference type="GeneID" id="69979567"/>
<dbReference type="Gene3D" id="3.90.226.10">
    <property type="entry name" value="2-enoyl-CoA Hydratase, Chain A, domain 1"/>
    <property type="match status" value="1"/>
</dbReference>
<dbReference type="PANTHER" id="PTHR11941">
    <property type="entry name" value="ENOYL-COA HYDRATASE-RELATED"/>
    <property type="match status" value="1"/>
</dbReference>
<evidence type="ECO:0000313" key="1">
    <source>
        <dbReference type="EMBL" id="KKB53508.1"/>
    </source>
</evidence>
<dbReference type="Pfam" id="PF00378">
    <property type="entry name" value="ECH_1"/>
    <property type="match status" value="1"/>
</dbReference>
<dbReference type="AlphaFoldDB" id="A0A0F5J6W1"/>
<dbReference type="Proteomes" id="UP000033047">
    <property type="component" value="Unassembled WGS sequence"/>
</dbReference>
<accession>A0A0F5J6W1</accession>
<dbReference type="SUPFAM" id="SSF52096">
    <property type="entry name" value="ClpP/crotonase"/>
    <property type="match status" value="1"/>
</dbReference>
<proteinExistence type="predicted"/>
<evidence type="ECO:0008006" key="3">
    <source>
        <dbReference type="Google" id="ProtNLM"/>
    </source>
</evidence>
<dbReference type="STRING" id="927665.HMPREF1535_03049"/>